<accession>A0AAJ0E7J5</accession>
<evidence type="ECO:0000313" key="2">
    <source>
        <dbReference type="Proteomes" id="UP001243989"/>
    </source>
</evidence>
<organism evidence="1 2">
    <name type="scientific">Colletotrichum phormii</name>
    <dbReference type="NCBI Taxonomy" id="359342"/>
    <lineage>
        <taxon>Eukaryota</taxon>
        <taxon>Fungi</taxon>
        <taxon>Dikarya</taxon>
        <taxon>Ascomycota</taxon>
        <taxon>Pezizomycotina</taxon>
        <taxon>Sordariomycetes</taxon>
        <taxon>Hypocreomycetidae</taxon>
        <taxon>Glomerellales</taxon>
        <taxon>Glomerellaceae</taxon>
        <taxon>Colletotrichum</taxon>
        <taxon>Colletotrichum acutatum species complex</taxon>
    </lineage>
</organism>
<dbReference type="RefSeq" id="XP_060437656.1">
    <property type="nucleotide sequence ID" value="XM_060589183.1"/>
</dbReference>
<sequence length="236" mass="26338">MAVSRIVFQAILALGIFALAGFVLAGDLSITKAETFPTIASDAGLSVRDDTIPSHDCEDILKRGITPQIDCSYSEENCGFEDDIEYIIRIKPMGKTSTSWCGMMRAQVAKETNSYVEQIRMEKCDRTYEADENGGGMWLVLNLPHIHFLGDRRQDVERAIRNTMCPGSPKLDYWVNEQCYRSSICSKRVWSEDKRRSVPAAFKQVSRPKGRDVPDAHPDIKKPTTTFAAAAVVANP</sequence>
<dbReference type="EMBL" id="JAHMHQ010000046">
    <property type="protein sequence ID" value="KAK1621661.1"/>
    <property type="molecule type" value="Genomic_DNA"/>
</dbReference>
<name>A0AAJ0E7J5_9PEZI</name>
<keyword evidence="2" id="KW-1185">Reference proteome</keyword>
<gene>
    <name evidence="1" type="ORF">BDP81DRAFT_411927</name>
</gene>
<dbReference type="Proteomes" id="UP001243989">
    <property type="component" value="Unassembled WGS sequence"/>
</dbReference>
<comment type="caution">
    <text evidence="1">The sequence shown here is derived from an EMBL/GenBank/DDBJ whole genome shotgun (WGS) entry which is preliminary data.</text>
</comment>
<proteinExistence type="predicted"/>
<reference evidence="1" key="1">
    <citation type="submission" date="2021-06" db="EMBL/GenBank/DDBJ databases">
        <title>Comparative genomics, transcriptomics and evolutionary studies reveal genomic signatures of adaptation to plant cell wall in hemibiotrophic fungi.</title>
        <authorList>
            <consortium name="DOE Joint Genome Institute"/>
            <person name="Baroncelli R."/>
            <person name="Diaz J.F."/>
            <person name="Benocci T."/>
            <person name="Peng M."/>
            <person name="Battaglia E."/>
            <person name="Haridas S."/>
            <person name="Andreopoulos W."/>
            <person name="Labutti K."/>
            <person name="Pangilinan J."/>
            <person name="Floch G.L."/>
            <person name="Makela M.R."/>
            <person name="Henrissat B."/>
            <person name="Grigoriev I.V."/>
            <person name="Crouch J.A."/>
            <person name="De Vries R.P."/>
            <person name="Sukno S.A."/>
            <person name="Thon M.R."/>
        </authorList>
    </citation>
    <scope>NUCLEOTIDE SEQUENCE</scope>
    <source>
        <strain evidence="1">CBS 102054</strain>
    </source>
</reference>
<dbReference type="GeneID" id="85474045"/>
<dbReference type="AlphaFoldDB" id="A0AAJ0E7J5"/>
<evidence type="ECO:0000313" key="1">
    <source>
        <dbReference type="EMBL" id="KAK1621661.1"/>
    </source>
</evidence>
<protein>
    <submittedName>
        <fullName evidence="1">Uncharacterized protein</fullName>
    </submittedName>
</protein>